<dbReference type="OrthoDB" id="2831558at2759"/>
<feature type="compositionally biased region" description="Basic and acidic residues" evidence="1">
    <location>
        <begin position="142"/>
        <end position="151"/>
    </location>
</feature>
<dbReference type="PANTHER" id="PTHR36091">
    <property type="entry name" value="ALTERED INHERITANCE OF MITOCHONDRIA PROTEIN 9, MITOCHONDRIAL"/>
    <property type="match status" value="1"/>
</dbReference>
<proteinExistence type="predicted"/>
<organism evidence="2 3">
    <name type="scientific">Dothidotthia symphoricarpi CBS 119687</name>
    <dbReference type="NCBI Taxonomy" id="1392245"/>
    <lineage>
        <taxon>Eukaryota</taxon>
        <taxon>Fungi</taxon>
        <taxon>Dikarya</taxon>
        <taxon>Ascomycota</taxon>
        <taxon>Pezizomycotina</taxon>
        <taxon>Dothideomycetes</taxon>
        <taxon>Pleosporomycetidae</taxon>
        <taxon>Pleosporales</taxon>
        <taxon>Dothidotthiaceae</taxon>
        <taxon>Dothidotthia</taxon>
    </lineage>
</organism>
<dbReference type="GO" id="GO:0005739">
    <property type="term" value="C:mitochondrion"/>
    <property type="evidence" value="ECO:0007669"/>
    <property type="project" value="TreeGrafter"/>
</dbReference>
<accession>A0A6A6AIH5</accession>
<gene>
    <name evidence="2" type="ORF">P153DRAFT_384107</name>
</gene>
<reference evidence="2" key="1">
    <citation type="journal article" date="2020" name="Stud. Mycol.">
        <title>101 Dothideomycetes genomes: a test case for predicting lifestyles and emergence of pathogens.</title>
        <authorList>
            <person name="Haridas S."/>
            <person name="Albert R."/>
            <person name="Binder M."/>
            <person name="Bloem J."/>
            <person name="Labutti K."/>
            <person name="Salamov A."/>
            <person name="Andreopoulos B."/>
            <person name="Baker S."/>
            <person name="Barry K."/>
            <person name="Bills G."/>
            <person name="Bluhm B."/>
            <person name="Cannon C."/>
            <person name="Castanera R."/>
            <person name="Culley D."/>
            <person name="Daum C."/>
            <person name="Ezra D."/>
            <person name="Gonzalez J."/>
            <person name="Henrissat B."/>
            <person name="Kuo A."/>
            <person name="Liang C."/>
            <person name="Lipzen A."/>
            <person name="Lutzoni F."/>
            <person name="Magnuson J."/>
            <person name="Mondo S."/>
            <person name="Nolan M."/>
            <person name="Ohm R."/>
            <person name="Pangilinan J."/>
            <person name="Park H.-J."/>
            <person name="Ramirez L."/>
            <person name="Alfaro M."/>
            <person name="Sun H."/>
            <person name="Tritt A."/>
            <person name="Yoshinaga Y."/>
            <person name="Zwiers L.-H."/>
            <person name="Turgeon B."/>
            <person name="Goodwin S."/>
            <person name="Spatafora J."/>
            <person name="Crous P."/>
            <person name="Grigoriev I."/>
        </authorList>
    </citation>
    <scope>NUCLEOTIDE SEQUENCE</scope>
    <source>
        <strain evidence="2">CBS 119687</strain>
    </source>
</reference>
<dbReference type="Proteomes" id="UP000799771">
    <property type="component" value="Unassembled WGS sequence"/>
</dbReference>
<dbReference type="PANTHER" id="PTHR36091:SF1">
    <property type="entry name" value="ALTERED INHERITANCE OF MITOCHONDRIA PROTEIN 9, MITOCHONDRIAL"/>
    <property type="match status" value="1"/>
</dbReference>
<sequence>MVCASYVQNPIYDEQTIVYSPVKLSEAKSMDESFFRPFRYCYRTWAHGAVAFRDELIEISLRWEKLGFADSCPFPLSSPDEYAAHKKDYKRLEAAHETKHSLSGLLNATPDGWEFFEAFLQHVLEDENPEDDEPIKDEDDTRELWPFDLKE</sequence>
<feature type="compositionally biased region" description="Acidic residues" evidence="1">
    <location>
        <begin position="127"/>
        <end position="141"/>
    </location>
</feature>
<dbReference type="AlphaFoldDB" id="A0A6A6AIH5"/>
<keyword evidence="3" id="KW-1185">Reference proteome</keyword>
<evidence type="ECO:0000256" key="1">
    <source>
        <dbReference type="SAM" id="MobiDB-lite"/>
    </source>
</evidence>
<dbReference type="InterPro" id="IPR051035">
    <property type="entry name" value="Mito_inheritance_9"/>
</dbReference>
<protein>
    <submittedName>
        <fullName evidence="2">Uncharacterized protein</fullName>
    </submittedName>
</protein>
<feature type="region of interest" description="Disordered" evidence="1">
    <location>
        <begin position="127"/>
        <end position="151"/>
    </location>
</feature>
<dbReference type="RefSeq" id="XP_033525275.1">
    <property type="nucleotide sequence ID" value="XM_033670308.1"/>
</dbReference>
<dbReference type="GeneID" id="54410740"/>
<evidence type="ECO:0000313" key="3">
    <source>
        <dbReference type="Proteomes" id="UP000799771"/>
    </source>
</evidence>
<dbReference type="EMBL" id="ML977503">
    <property type="protein sequence ID" value="KAF2130888.1"/>
    <property type="molecule type" value="Genomic_DNA"/>
</dbReference>
<name>A0A6A6AIH5_9PLEO</name>
<evidence type="ECO:0000313" key="2">
    <source>
        <dbReference type="EMBL" id="KAF2130888.1"/>
    </source>
</evidence>